<name>A0A2W5QE62_VARPD</name>
<sequence>MRMCGWLDVLDGKAEPATVAAAWASAPARVADDEAPDAEAPVWMADLAEALRLGAAGRGDAAEASDAAREAALSQVPDTPGSSNLQPSFNWIADSDSRLGPVCEVILIGAYRWLAFDDIRSLTKAAPERLLDLVWSQMDIVLRDGTPPTPKT</sequence>
<dbReference type="EMBL" id="QFPP01000084">
    <property type="protein sequence ID" value="PZQ75518.1"/>
    <property type="molecule type" value="Genomic_DNA"/>
</dbReference>
<dbReference type="Proteomes" id="UP000249135">
    <property type="component" value="Unassembled WGS sequence"/>
</dbReference>
<dbReference type="Pfam" id="PF07024">
    <property type="entry name" value="ImpE"/>
    <property type="match status" value="1"/>
</dbReference>
<protein>
    <submittedName>
        <fullName evidence="2">Uncharacterized protein</fullName>
    </submittedName>
</protein>
<dbReference type="SUPFAM" id="SSF144059">
    <property type="entry name" value="ImpE-like"/>
    <property type="match status" value="1"/>
</dbReference>
<dbReference type="AlphaFoldDB" id="A0A2W5QE62"/>
<organism evidence="2 3">
    <name type="scientific">Variovorax paradoxus</name>
    <dbReference type="NCBI Taxonomy" id="34073"/>
    <lineage>
        <taxon>Bacteria</taxon>
        <taxon>Pseudomonadati</taxon>
        <taxon>Pseudomonadota</taxon>
        <taxon>Betaproteobacteria</taxon>
        <taxon>Burkholderiales</taxon>
        <taxon>Comamonadaceae</taxon>
        <taxon>Variovorax</taxon>
    </lineage>
</organism>
<evidence type="ECO:0000313" key="2">
    <source>
        <dbReference type="EMBL" id="PZQ75518.1"/>
    </source>
</evidence>
<evidence type="ECO:0000256" key="1">
    <source>
        <dbReference type="SAM" id="MobiDB-lite"/>
    </source>
</evidence>
<reference evidence="2 3" key="1">
    <citation type="submission" date="2017-08" db="EMBL/GenBank/DDBJ databases">
        <title>Infants hospitalized years apart are colonized by the same room-sourced microbial strains.</title>
        <authorList>
            <person name="Brooks B."/>
            <person name="Olm M.R."/>
            <person name="Firek B.A."/>
            <person name="Baker R."/>
            <person name="Thomas B.C."/>
            <person name="Morowitz M.J."/>
            <person name="Banfield J.F."/>
        </authorList>
    </citation>
    <scope>NUCLEOTIDE SEQUENCE [LARGE SCALE GENOMIC DNA]</scope>
    <source>
        <strain evidence="2">S2_005_003_R2_41</strain>
    </source>
</reference>
<feature type="compositionally biased region" description="Polar residues" evidence="1">
    <location>
        <begin position="76"/>
        <end position="85"/>
    </location>
</feature>
<feature type="region of interest" description="Disordered" evidence="1">
    <location>
        <begin position="64"/>
        <end position="85"/>
    </location>
</feature>
<dbReference type="InterPro" id="IPR009211">
    <property type="entry name" value="TagJ"/>
</dbReference>
<accession>A0A2W5QE62</accession>
<comment type="caution">
    <text evidence="2">The sequence shown here is derived from an EMBL/GenBank/DDBJ whole genome shotgun (WGS) entry which is preliminary data.</text>
</comment>
<proteinExistence type="predicted"/>
<evidence type="ECO:0000313" key="3">
    <source>
        <dbReference type="Proteomes" id="UP000249135"/>
    </source>
</evidence>
<gene>
    <name evidence="2" type="ORF">DI563_09415</name>
</gene>